<evidence type="ECO:0000313" key="2">
    <source>
        <dbReference type="EMBL" id="TWU39193.1"/>
    </source>
</evidence>
<dbReference type="RefSeq" id="WP_231615555.1">
    <property type="nucleotide sequence ID" value="NZ_SJPV01000003.1"/>
</dbReference>
<proteinExistence type="predicted"/>
<reference evidence="2 3" key="1">
    <citation type="submission" date="2019-02" db="EMBL/GenBank/DDBJ databases">
        <title>Deep-cultivation of Planctomycetes and their phenomic and genomic characterization uncovers novel biology.</title>
        <authorList>
            <person name="Wiegand S."/>
            <person name="Jogler M."/>
            <person name="Boedeker C."/>
            <person name="Pinto D."/>
            <person name="Vollmers J."/>
            <person name="Rivas-Marin E."/>
            <person name="Kohn T."/>
            <person name="Peeters S.H."/>
            <person name="Heuer A."/>
            <person name="Rast P."/>
            <person name="Oberbeckmann S."/>
            <person name="Bunk B."/>
            <person name="Jeske O."/>
            <person name="Meyerdierks A."/>
            <person name="Storesund J.E."/>
            <person name="Kallscheuer N."/>
            <person name="Luecker S."/>
            <person name="Lage O.M."/>
            <person name="Pohl T."/>
            <person name="Merkel B.J."/>
            <person name="Hornburger P."/>
            <person name="Mueller R.-W."/>
            <person name="Bruemmer F."/>
            <person name="Labrenz M."/>
            <person name="Spormann A.M."/>
            <person name="Op Den Camp H."/>
            <person name="Overmann J."/>
            <person name="Amann R."/>
            <person name="Jetten M.S.M."/>
            <person name="Mascher T."/>
            <person name="Medema M.H."/>
            <person name="Devos D.P."/>
            <person name="Kaster A.-K."/>
            <person name="Ovreas L."/>
            <person name="Rohde M."/>
            <person name="Galperin M.Y."/>
            <person name="Jogler C."/>
        </authorList>
    </citation>
    <scope>NUCLEOTIDE SEQUENCE [LARGE SCALE GENOMIC DNA]</scope>
    <source>
        <strain evidence="2 3">Poly41</strain>
    </source>
</reference>
<gene>
    <name evidence="2" type="ORF">Poly41_20150</name>
</gene>
<organism evidence="2 3">
    <name type="scientific">Novipirellula artificiosorum</name>
    <dbReference type="NCBI Taxonomy" id="2528016"/>
    <lineage>
        <taxon>Bacteria</taxon>
        <taxon>Pseudomonadati</taxon>
        <taxon>Planctomycetota</taxon>
        <taxon>Planctomycetia</taxon>
        <taxon>Pirellulales</taxon>
        <taxon>Pirellulaceae</taxon>
        <taxon>Novipirellula</taxon>
    </lineage>
</organism>
<sequence precursor="true">MAIRSIKSWLLAFSVALGGCLLFAAAAFAEDASAAKPTKVSVFGEAEIIVPAEFKSTPAKSRIIEHEFAVKPNRDVADSDESLTARLTFMAAGGDVDANLERWKGQFSGGAAEDQKVEAMNLGKWQVHVAELSGQFQERMGGGPFSGGKVVERTNHAMLGAIVVHPDGKKYFVKMVGPAETIKQNRDAFIAMIKSIHK</sequence>
<keyword evidence="1" id="KW-0732">Signal</keyword>
<feature type="chain" id="PRO_5022703139" evidence="1">
    <location>
        <begin position="30"/>
        <end position="198"/>
    </location>
</feature>
<dbReference type="EMBL" id="SJPV01000003">
    <property type="protein sequence ID" value="TWU39193.1"/>
    <property type="molecule type" value="Genomic_DNA"/>
</dbReference>
<name>A0A5C6DPH2_9BACT</name>
<keyword evidence="3" id="KW-1185">Reference proteome</keyword>
<comment type="caution">
    <text evidence="2">The sequence shown here is derived from an EMBL/GenBank/DDBJ whole genome shotgun (WGS) entry which is preliminary data.</text>
</comment>
<dbReference type="AlphaFoldDB" id="A0A5C6DPH2"/>
<protein>
    <submittedName>
        <fullName evidence="2">Uncharacterized protein</fullName>
    </submittedName>
</protein>
<dbReference type="PROSITE" id="PS51257">
    <property type="entry name" value="PROKAR_LIPOPROTEIN"/>
    <property type="match status" value="1"/>
</dbReference>
<evidence type="ECO:0000256" key="1">
    <source>
        <dbReference type="SAM" id="SignalP"/>
    </source>
</evidence>
<accession>A0A5C6DPH2</accession>
<evidence type="ECO:0000313" key="3">
    <source>
        <dbReference type="Proteomes" id="UP000319143"/>
    </source>
</evidence>
<dbReference type="Proteomes" id="UP000319143">
    <property type="component" value="Unassembled WGS sequence"/>
</dbReference>
<feature type="signal peptide" evidence="1">
    <location>
        <begin position="1"/>
        <end position="29"/>
    </location>
</feature>